<feature type="region of interest" description="Disordered" evidence="2">
    <location>
        <begin position="277"/>
        <end position="310"/>
    </location>
</feature>
<dbReference type="Proteomes" id="UP001221142">
    <property type="component" value="Unassembled WGS sequence"/>
</dbReference>
<organism evidence="3 4">
    <name type="scientific">Roridomyces roridus</name>
    <dbReference type="NCBI Taxonomy" id="1738132"/>
    <lineage>
        <taxon>Eukaryota</taxon>
        <taxon>Fungi</taxon>
        <taxon>Dikarya</taxon>
        <taxon>Basidiomycota</taxon>
        <taxon>Agaricomycotina</taxon>
        <taxon>Agaricomycetes</taxon>
        <taxon>Agaricomycetidae</taxon>
        <taxon>Agaricales</taxon>
        <taxon>Marasmiineae</taxon>
        <taxon>Mycenaceae</taxon>
        <taxon>Roridomyces</taxon>
    </lineage>
</organism>
<protein>
    <submittedName>
        <fullName evidence="3">Uncharacterized protein</fullName>
    </submittedName>
</protein>
<name>A0AAD7B5K0_9AGAR</name>
<evidence type="ECO:0000313" key="4">
    <source>
        <dbReference type="Proteomes" id="UP001221142"/>
    </source>
</evidence>
<reference evidence="3" key="1">
    <citation type="submission" date="2023-03" db="EMBL/GenBank/DDBJ databases">
        <title>Massive genome expansion in bonnet fungi (Mycena s.s.) driven by repeated elements and novel gene families across ecological guilds.</title>
        <authorList>
            <consortium name="Lawrence Berkeley National Laboratory"/>
            <person name="Harder C.B."/>
            <person name="Miyauchi S."/>
            <person name="Viragh M."/>
            <person name="Kuo A."/>
            <person name="Thoen E."/>
            <person name="Andreopoulos B."/>
            <person name="Lu D."/>
            <person name="Skrede I."/>
            <person name="Drula E."/>
            <person name="Henrissat B."/>
            <person name="Morin E."/>
            <person name="Kohler A."/>
            <person name="Barry K."/>
            <person name="LaButti K."/>
            <person name="Morin E."/>
            <person name="Salamov A."/>
            <person name="Lipzen A."/>
            <person name="Mereny Z."/>
            <person name="Hegedus B."/>
            <person name="Baldrian P."/>
            <person name="Stursova M."/>
            <person name="Weitz H."/>
            <person name="Taylor A."/>
            <person name="Grigoriev I.V."/>
            <person name="Nagy L.G."/>
            <person name="Martin F."/>
            <person name="Kauserud H."/>
        </authorList>
    </citation>
    <scope>NUCLEOTIDE SEQUENCE</scope>
    <source>
        <strain evidence="3">9284</strain>
    </source>
</reference>
<sequence>MSNITVSSTQAAFYGGTSWTVVTSPMTNGRHQPPPEGGNATEAQARRLLHEDLLTTPTWTEDSPTPPKTQRSMQETVVALKAEVQRLQAICEKERERWDELCECSVGPEIRYVGIRTGETAVTERERAVSARETAVSARETAVAGRESVASQLDNFIEVQMKQRMRAIVEASAREGALRTQLNAADAENARLKQDYSAELQAFVTYTEKAEMEKSLTFTQQVLALETDCKKLQSEAWRTTAAMTQAQHKQERDEAKRDMEAKEIRIENLCAVQRDEKLRKGLGNGGKGTTQDGNPIGGIPCESRGDDRAG</sequence>
<gene>
    <name evidence="3" type="ORF">FB45DRAFT_875822</name>
</gene>
<proteinExistence type="predicted"/>
<evidence type="ECO:0000313" key="3">
    <source>
        <dbReference type="EMBL" id="KAJ7610469.1"/>
    </source>
</evidence>
<evidence type="ECO:0000256" key="2">
    <source>
        <dbReference type="SAM" id="MobiDB-lite"/>
    </source>
</evidence>
<keyword evidence="4" id="KW-1185">Reference proteome</keyword>
<comment type="caution">
    <text evidence="3">The sequence shown here is derived from an EMBL/GenBank/DDBJ whole genome shotgun (WGS) entry which is preliminary data.</text>
</comment>
<feature type="coiled-coil region" evidence="1">
    <location>
        <begin position="245"/>
        <end position="272"/>
    </location>
</feature>
<evidence type="ECO:0000256" key="1">
    <source>
        <dbReference type="SAM" id="Coils"/>
    </source>
</evidence>
<dbReference type="AlphaFoldDB" id="A0AAD7B5K0"/>
<keyword evidence="1" id="KW-0175">Coiled coil</keyword>
<dbReference type="EMBL" id="JARKIF010000035">
    <property type="protein sequence ID" value="KAJ7610469.1"/>
    <property type="molecule type" value="Genomic_DNA"/>
</dbReference>
<accession>A0AAD7B5K0</accession>